<protein>
    <recommendedName>
        <fullName evidence="1">Fibronectin type-III domain-containing protein</fullName>
    </recommendedName>
</protein>
<keyword evidence="3" id="KW-1185">Reference proteome</keyword>
<dbReference type="EMBL" id="FTOR01000009">
    <property type="protein sequence ID" value="SIT30307.1"/>
    <property type="molecule type" value="Genomic_DNA"/>
</dbReference>
<dbReference type="InterPro" id="IPR036116">
    <property type="entry name" value="FN3_sf"/>
</dbReference>
<dbReference type="InterPro" id="IPR003961">
    <property type="entry name" value="FN3_dom"/>
</dbReference>
<evidence type="ECO:0000313" key="2">
    <source>
        <dbReference type="EMBL" id="SIT30307.1"/>
    </source>
</evidence>
<dbReference type="RefSeq" id="WP_084206451.1">
    <property type="nucleotide sequence ID" value="NZ_AP017422.1"/>
</dbReference>
<organism evidence="2 3">
    <name type="scientific">Filimonas lacunae</name>
    <dbReference type="NCBI Taxonomy" id="477680"/>
    <lineage>
        <taxon>Bacteria</taxon>
        <taxon>Pseudomonadati</taxon>
        <taxon>Bacteroidota</taxon>
        <taxon>Chitinophagia</taxon>
        <taxon>Chitinophagales</taxon>
        <taxon>Chitinophagaceae</taxon>
        <taxon>Filimonas</taxon>
    </lineage>
</organism>
<dbReference type="InterPro" id="IPR011050">
    <property type="entry name" value="Pectin_lyase_fold/virulence"/>
</dbReference>
<dbReference type="AlphaFoldDB" id="A0A173MJ04"/>
<dbReference type="KEGG" id="fln:FLA_3481"/>
<feature type="domain" description="Fibronectin type-III" evidence="1">
    <location>
        <begin position="31"/>
        <end position="120"/>
    </location>
</feature>
<dbReference type="SUPFAM" id="SSF51126">
    <property type="entry name" value="Pectin lyase-like"/>
    <property type="match status" value="1"/>
</dbReference>
<dbReference type="Gene3D" id="2.60.40.10">
    <property type="entry name" value="Immunoglobulins"/>
    <property type="match status" value="2"/>
</dbReference>
<dbReference type="SMART" id="SM00060">
    <property type="entry name" value="FN3"/>
    <property type="match status" value="2"/>
</dbReference>
<dbReference type="InterPro" id="IPR013783">
    <property type="entry name" value="Ig-like_fold"/>
</dbReference>
<dbReference type="SUPFAM" id="SSF49265">
    <property type="entry name" value="Fibronectin type III"/>
    <property type="match status" value="1"/>
</dbReference>
<evidence type="ECO:0000313" key="3">
    <source>
        <dbReference type="Proteomes" id="UP000186917"/>
    </source>
</evidence>
<dbReference type="CDD" id="cd00063">
    <property type="entry name" value="FN3"/>
    <property type="match status" value="2"/>
</dbReference>
<gene>
    <name evidence="2" type="ORF">SAMN05421788_109190</name>
</gene>
<sequence>MKKLLAIAMVAGVMITACKKHDDVEAPRLFRPVSAGVLSADSNTIEVGWQKIGGAVQYELQLSKDAFATVDVTVATDTSYAVVTKLLFSQLYQLRVRAIAADTARNSKWAKLGEIKTLSSILKTPGLEDITTNSVRIRWSTKGAPVTAVKILKAADSTVVKEVTLTATDVTNEYVVATGLEAGTPYIIVLYSGSDARGSANFSSKAPFAGTIIDLSGITGKPSVLLDTLPKVTSGSVILLRRGETYNMNAGYAIDKSLIIMSAPDLENTTQAHLYFTSNLSFAAAAAIDSVEFNDVHMYSDNYASRYIFNNTNSANVGKLKFVNSRMEIFRGMVRLQSGTLNMGTFVIDNCIVDSIGNYQVLNIAATCKIDNIAITNSTIYKVEGVVASASAANTVLVDACTFNEAPLGNSKNYYFDYNTNMIANGITVTNCLFGIGKNSAGALTVRDVRMGSGTVISLANNYRTSDHTSAGNDFPVITTYTRPSNQLWVAPLAGDFKIADNAFPAKNTAGDPRWR</sequence>
<dbReference type="PROSITE" id="PS50853">
    <property type="entry name" value="FN3"/>
    <property type="match status" value="1"/>
</dbReference>
<dbReference type="Pfam" id="PF17161">
    <property type="entry name" value="DUF5123"/>
    <property type="match status" value="1"/>
</dbReference>
<proteinExistence type="predicted"/>
<dbReference type="InterPro" id="IPR033427">
    <property type="entry name" value="DUF5123"/>
</dbReference>
<reference evidence="3" key="1">
    <citation type="submission" date="2017-01" db="EMBL/GenBank/DDBJ databases">
        <authorList>
            <person name="Varghese N."/>
            <person name="Submissions S."/>
        </authorList>
    </citation>
    <scope>NUCLEOTIDE SEQUENCE [LARGE SCALE GENOMIC DNA]</scope>
    <source>
        <strain evidence="3">DSM 21054</strain>
    </source>
</reference>
<dbReference type="OrthoDB" id="691503at2"/>
<dbReference type="STRING" id="477680.SAMN05421788_109190"/>
<dbReference type="Proteomes" id="UP000186917">
    <property type="component" value="Unassembled WGS sequence"/>
</dbReference>
<evidence type="ECO:0000259" key="1">
    <source>
        <dbReference type="PROSITE" id="PS50853"/>
    </source>
</evidence>
<name>A0A173MJ04_9BACT</name>
<accession>A0A173MJ04</accession>
<dbReference type="PROSITE" id="PS51257">
    <property type="entry name" value="PROKAR_LIPOPROTEIN"/>
    <property type="match status" value="1"/>
</dbReference>